<dbReference type="AlphaFoldDB" id="A0AAV4NXV9"/>
<evidence type="ECO:0000313" key="1">
    <source>
        <dbReference type="EMBL" id="GIX89740.1"/>
    </source>
</evidence>
<proteinExistence type="predicted"/>
<dbReference type="EMBL" id="BPLR01021449">
    <property type="protein sequence ID" value="GIX89740.1"/>
    <property type="molecule type" value="Genomic_DNA"/>
</dbReference>
<accession>A0AAV4NXV9</accession>
<sequence>MHTHRCACWKTRYERQKAKIERKEVKKNETSILLFRTRTEPTEPGAPIKRQRNCQSVATLEGLARKTPKLKPCGIDLMAIHRHVSIATQEAALPVYFTSCRSVRLNAVLFYTF</sequence>
<organism evidence="1 2">
    <name type="scientific">Caerostris extrusa</name>
    <name type="common">Bark spider</name>
    <name type="synonym">Caerostris bankana</name>
    <dbReference type="NCBI Taxonomy" id="172846"/>
    <lineage>
        <taxon>Eukaryota</taxon>
        <taxon>Metazoa</taxon>
        <taxon>Ecdysozoa</taxon>
        <taxon>Arthropoda</taxon>
        <taxon>Chelicerata</taxon>
        <taxon>Arachnida</taxon>
        <taxon>Araneae</taxon>
        <taxon>Araneomorphae</taxon>
        <taxon>Entelegynae</taxon>
        <taxon>Araneoidea</taxon>
        <taxon>Araneidae</taxon>
        <taxon>Caerostris</taxon>
    </lineage>
</organism>
<keyword evidence="2" id="KW-1185">Reference proteome</keyword>
<dbReference type="Proteomes" id="UP001054945">
    <property type="component" value="Unassembled WGS sequence"/>
</dbReference>
<gene>
    <name evidence="1" type="ORF">CEXT_161321</name>
</gene>
<protein>
    <submittedName>
        <fullName evidence="1">Uncharacterized protein</fullName>
    </submittedName>
</protein>
<name>A0AAV4NXV9_CAEEX</name>
<reference evidence="1 2" key="1">
    <citation type="submission" date="2021-06" db="EMBL/GenBank/DDBJ databases">
        <title>Caerostris extrusa draft genome.</title>
        <authorList>
            <person name="Kono N."/>
            <person name="Arakawa K."/>
        </authorList>
    </citation>
    <scope>NUCLEOTIDE SEQUENCE [LARGE SCALE GENOMIC DNA]</scope>
</reference>
<comment type="caution">
    <text evidence="1">The sequence shown here is derived from an EMBL/GenBank/DDBJ whole genome shotgun (WGS) entry which is preliminary data.</text>
</comment>
<evidence type="ECO:0000313" key="2">
    <source>
        <dbReference type="Proteomes" id="UP001054945"/>
    </source>
</evidence>